<organism evidence="1 2">
    <name type="scientific">Salinimicrobium marinum</name>
    <dbReference type="NCBI Taxonomy" id="680283"/>
    <lineage>
        <taxon>Bacteria</taxon>
        <taxon>Pseudomonadati</taxon>
        <taxon>Bacteroidota</taxon>
        <taxon>Flavobacteriia</taxon>
        <taxon>Flavobacteriales</taxon>
        <taxon>Flavobacteriaceae</taxon>
        <taxon>Salinimicrobium</taxon>
    </lineage>
</organism>
<keyword evidence="2" id="KW-1185">Reference proteome</keyword>
<proteinExistence type="predicted"/>
<protein>
    <recommendedName>
        <fullName evidence="3">Type II toxin-antitoxin system RelE/ParE family toxin</fullName>
    </recommendedName>
</protein>
<sequence>MTFDVILLSRAEIELEDAFLWYESKSKELGIKFMNSFRSEVKRIGSNPFQFMRSQDHFREVAVNFFPYVLIYSVFNDKVYIHSIFNTSRNPNKKP</sequence>
<evidence type="ECO:0000313" key="1">
    <source>
        <dbReference type="EMBL" id="GHA45615.1"/>
    </source>
</evidence>
<gene>
    <name evidence="1" type="ORF">GCM10007103_28360</name>
</gene>
<evidence type="ECO:0008006" key="3">
    <source>
        <dbReference type="Google" id="ProtNLM"/>
    </source>
</evidence>
<dbReference type="RefSeq" id="WP_189605442.1">
    <property type="nucleotide sequence ID" value="NZ_BMXB01000014.1"/>
</dbReference>
<dbReference type="InterPro" id="IPR035093">
    <property type="entry name" value="RelE/ParE_toxin_dom_sf"/>
</dbReference>
<comment type="caution">
    <text evidence="1">The sequence shown here is derived from an EMBL/GenBank/DDBJ whole genome shotgun (WGS) entry which is preliminary data.</text>
</comment>
<reference evidence="1" key="1">
    <citation type="journal article" date="2014" name="Int. J. Syst. Evol. Microbiol.">
        <title>Complete genome sequence of Corynebacterium casei LMG S-19264T (=DSM 44701T), isolated from a smear-ripened cheese.</title>
        <authorList>
            <consortium name="US DOE Joint Genome Institute (JGI-PGF)"/>
            <person name="Walter F."/>
            <person name="Albersmeier A."/>
            <person name="Kalinowski J."/>
            <person name="Ruckert C."/>
        </authorList>
    </citation>
    <scope>NUCLEOTIDE SEQUENCE</scope>
    <source>
        <strain evidence="1">KCTC 12719</strain>
    </source>
</reference>
<dbReference type="EMBL" id="BMXB01000014">
    <property type="protein sequence ID" value="GHA45615.1"/>
    <property type="molecule type" value="Genomic_DNA"/>
</dbReference>
<dbReference type="Gene3D" id="3.30.2310.20">
    <property type="entry name" value="RelE-like"/>
    <property type="match status" value="1"/>
</dbReference>
<reference evidence="1" key="2">
    <citation type="submission" date="2020-09" db="EMBL/GenBank/DDBJ databases">
        <authorList>
            <person name="Sun Q."/>
            <person name="Kim S."/>
        </authorList>
    </citation>
    <scope>NUCLEOTIDE SEQUENCE</scope>
    <source>
        <strain evidence="1">KCTC 12719</strain>
    </source>
</reference>
<accession>A0A918W0K7</accession>
<name>A0A918W0K7_9FLAO</name>
<dbReference type="Proteomes" id="UP000610456">
    <property type="component" value="Unassembled WGS sequence"/>
</dbReference>
<dbReference type="AlphaFoldDB" id="A0A918W0K7"/>
<evidence type="ECO:0000313" key="2">
    <source>
        <dbReference type="Proteomes" id="UP000610456"/>
    </source>
</evidence>